<evidence type="ECO:0000313" key="1">
    <source>
        <dbReference type="EMBL" id="MBE6833699.1"/>
    </source>
</evidence>
<dbReference type="Proteomes" id="UP000754750">
    <property type="component" value="Unassembled WGS sequence"/>
</dbReference>
<evidence type="ECO:0000313" key="2">
    <source>
        <dbReference type="Proteomes" id="UP000754750"/>
    </source>
</evidence>
<dbReference type="RefSeq" id="WP_326840475.1">
    <property type="nucleotide sequence ID" value="NZ_SVNY01000004.1"/>
</dbReference>
<reference evidence="1" key="1">
    <citation type="submission" date="2019-04" db="EMBL/GenBank/DDBJ databases">
        <title>Evolution of Biomass-Degrading Anaerobic Consortia Revealed by Metagenomics.</title>
        <authorList>
            <person name="Peng X."/>
        </authorList>
    </citation>
    <scope>NUCLEOTIDE SEQUENCE</scope>
    <source>
        <strain evidence="1">SIG551</strain>
    </source>
</reference>
<organism evidence="1 2">
    <name type="scientific">Faecalispora sporosphaeroides</name>
    <dbReference type="NCBI Taxonomy" id="1549"/>
    <lineage>
        <taxon>Bacteria</taxon>
        <taxon>Bacillati</taxon>
        <taxon>Bacillota</taxon>
        <taxon>Clostridia</taxon>
        <taxon>Eubacteriales</taxon>
        <taxon>Oscillospiraceae</taxon>
        <taxon>Faecalispora</taxon>
    </lineage>
</organism>
<proteinExistence type="predicted"/>
<protein>
    <submittedName>
        <fullName evidence="1">Uncharacterized protein</fullName>
    </submittedName>
</protein>
<dbReference type="AlphaFoldDB" id="A0A928Q2U1"/>
<sequence>MSKQDTVNVGIGFATGRRSFRKVLKTNILSWRECGLTQNPKFNLNLFVAYDLKYANTKVTDYTGIPPHLLGDLDGTFFLGKTAQAREIRSLVRSGVLSPEEARLFFCAGYAGQRNTVLYWAMKQRMDYLLFLDDDEYPMAVTNTRNWAIWSGQHVLLSHLRQMMDTGADITHGHHCGYISPIPSIEFSSSLTKEDFRNFIEAISNDIINWQSLESLMRQGGVTYADTAILTGDEPQEVLSVNHCKFISGSNLCINLTDSARVHPFYNPPGARGEDTFLSTLLEDSKVLRIPCYTFHDGFSAYDHLMDGVLPIRLKPVCADLSFVTDRFCRACVGWVRYKPLLLYLTQRENYESRIEEMRRQLAATLPKLAAYLGREEFLSIADELERYHQNVELHARQFRQTIEIWRKLVSYLEAERKTQGFPSIGRGLPADDPLRSAL</sequence>
<comment type="caution">
    <text evidence="1">The sequence shown here is derived from an EMBL/GenBank/DDBJ whole genome shotgun (WGS) entry which is preliminary data.</text>
</comment>
<dbReference type="EMBL" id="SVNY01000004">
    <property type="protein sequence ID" value="MBE6833699.1"/>
    <property type="molecule type" value="Genomic_DNA"/>
</dbReference>
<accession>A0A928Q2U1</accession>
<name>A0A928Q2U1_9FIRM</name>
<gene>
    <name evidence="1" type="ORF">E7512_08995</name>
</gene>